<proteinExistence type="predicted"/>
<keyword evidence="2" id="KW-1133">Transmembrane helix</keyword>
<protein>
    <submittedName>
        <fullName evidence="3">Uncharacterized protein</fullName>
    </submittedName>
</protein>
<keyword evidence="2" id="KW-0812">Transmembrane</keyword>
<dbReference type="Pfam" id="PF07963">
    <property type="entry name" value="N_methyl"/>
    <property type="match status" value="1"/>
</dbReference>
<dbReference type="InterPro" id="IPR045584">
    <property type="entry name" value="Pilin-like"/>
</dbReference>
<gene>
    <name evidence="3" type="ORF">A2840_00770</name>
</gene>
<dbReference type="EMBL" id="MHIG01000033">
    <property type="protein sequence ID" value="OGY46381.1"/>
    <property type="molecule type" value="Genomic_DNA"/>
</dbReference>
<comment type="caution">
    <text evidence="3">The sequence shown here is derived from an EMBL/GenBank/DDBJ whole genome shotgun (WGS) entry which is preliminary data.</text>
</comment>
<evidence type="ECO:0000313" key="4">
    <source>
        <dbReference type="Proteomes" id="UP000178385"/>
    </source>
</evidence>
<evidence type="ECO:0000313" key="3">
    <source>
        <dbReference type="EMBL" id="OGY46381.1"/>
    </source>
</evidence>
<accession>A0A1G1Y2B3</accession>
<dbReference type="AlphaFoldDB" id="A0A1G1Y2B3"/>
<keyword evidence="2" id="KW-0472">Membrane</keyword>
<dbReference type="Proteomes" id="UP000178385">
    <property type="component" value="Unassembled WGS sequence"/>
</dbReference>
<evidence type="ECO:0000256" key="2">
    <source>
        <dbReference type="SAM" id="Phobius"/>
    </source>
</evidence>
<name>A0A1G1Y2B3_9BACT</name>
<feature type="transmembrane region" description="Helical" evidence="2">
    <location>
        <begin position="32"/>
        <end position="57"/>
    </location>
</feature>
<dbReference type="NCBIfam" id="TIGR02532">
    <property type="entry name" value="IV_pilin_GFxxxE"/>
    <property type="match status" value="1"/>
</dbReference>
<dbReference type="Gene3D" id="3.30.700.10">
    <property type="entry name" value="Glycoprotein, Type 4 Pilin"/>
    <property type="match status" value="1"/>
</dbReference>
<reference evidence="3 4" key="1">
    <citation type="journal article" date="2016" name="Nat. Commun.">
        <title>Thousands of microbial genomes shed light on interconnected biogeochemical processes in an aquifer system.</title>
        <authorList>
            <person name="Anantharaman K."/>
            <person name="Brown C.T."/>
            <person name="Hug L.A."/>
            <person name="Sharon I."/>
            <person name="Castelle C.J."/>
            <person name="Probst A.J."/>
            <person name="Thomas B.C."/>
            <person name="Singh A."/>
            <person name="Wilkins M.J."/>
            <person name="Karaoz U."/>
            <person name="Brodie E.L."/>
            <person name="Williams K.H."/>
            <person name="Hubbard S.S."/>
            <person name="Banfield J.F."/>
        </authorList>
    </citation>
    <scope>NUCLEOTIDE SEQUENCE [LARGE SCALE GENOMIC DNA]</scope>
</reference>
<dbReference type="SUPFAM" id="SSF54523">
    <property type="entry name" value="Pili subunits"/>
    <property type="match status" value="1"/>
</dbReference>
<feature type="region of interest" description="Disordered" evidence="1">
    <location>
        <begin position="1"/>
        <end position="21"/>
    </location>
</feature>
<evidence type="ECO:0000256" key="1">
    <source>
        <dbReference type="SAM" id="MobiDB-lite"/>
    </source>
</evidence>
<dbReference type="InterPro" id="IPR012902">
    <property type="entry name" value="N_methyl_site"/>
</dbReference>
<sequence length="256" mass="27850">MRGSNKKGFTPHHFQNKKQRTPFRRVRNDGGFTILELVVVLAIFSILGLVIINVYLLSLRAQRQASYAQQTTSVARTILETIAQQVRTSEIDYSAYGGTITGPQSSLALIKNTQALSYSLVNGQIEATLDGRSVPLTQTNLFSVDELTFYISPPTDPFDEERCNDGNVLVGEPTGCQLGVACTANDSTNILTGFCLCGSDSDCRTGICDPDEGLCVPINQQPSVTIVLGVTSAGVLAEDRQTIFLQTTVVSRMYKR</sequence>
<organism evidence="3 4">
    <name type="scientific">Candidatus Buchananbacteria bacterium RIFCSPHIGHO2_01_FULL_47_11b</name>
    <dbReference type="NCBI Taxonomy" id="1797537"/>
    <lineage>
        <taxon>Bacteria</taxon>
        <taxon>Candidatus Buchananiibacteriota</taxon>
    </lineage>
</organism>